<feature type="transmembrane region" description="Helical" evidence="2">
    <location>
        <begin position="403"/>
        <end position="420"/>
    </location>
</feature>
<feature type="transmembrane region" description="Helical" evidence="2">
    <location>
        <begin position="426"/>
        <end position="446"/>
    </location>
</feature>
<sequence length="530" mass="57701">MAPQRTPGHRTPHSSVSSTTAFLTPQSTPTALHTPAIRTPQPLPRLVLMHDDDDSADESELSALPLPDELDDDEHQSREEQAAQSFTLSPNLVLLYLVSSSIRLGASLLSDLESYVSWTIIIPVMAVVALVFATTIQVWIRMARYVRKSSVADVVADAVVGRDAGVKRRKFVRSAVKLGGIVSNVVLCSVYMRVFLDALLKLYSDDVGYALRLPVTLALSLFASFCMGSTLRSKRVVAATSIAVTCYILALSGSTYLRIKGYEWPDPPASEQRSLVFRIWESTSIILFTFATPFILPLYSVLARPTTAHSDKKKPIHSFTAVSALGLGLALALLVPLAFVSPGAFRSKIPQLASPADLSPAFIQSCIIFLRAFAVATSTPSVMSILPTPNSNAFGFGVRSRRLVWRAFFLALMTILALLPSTAARALSGLAILLSLTGSYLLPVVLHVTHHHLRRPQAIIVPTDGSSYALFGSSSGDESESEGLLMRKEQTLQRRRLARRIVWDVSVWLVLLPLSVASIAWAGGRIVGRW</sequence>
<feature type="transmembrane region" description="Helical" evidence="2">
    <location>
        <begin position="175"/>
        <end position="195"/>
    </location>
</feature>
<evidence type="ECO:0000256" key="2">
    <source>
        <dbReference type="SAM" id="Phobius"/>
    </source>
</evidence>
<evidence type="ECO:0000313" key="3">
    <source>
        <dbReference type="EMBL" id="KZV82451.1"/>
    </source>
</evidence>
<name>A0A165CH79_EXIGL</name>
<organism evidence="3 4">
    <name type="scientific">Exidia glandulosa HHB12029</name>
    <dbReference type="NCBI Taxonomy" id="1314781"/>
    <lineage>
        <taxon>Eukaryota</taxon>
        <taxon>Fungi</taxon>
        <taxon>Dikarya</taxon>
        <taxon>Basidiomycota</taxon>
        <taxon>Agaricomycotina</taxon>
        <taxon>Agaricomycetes</taxon>
        <taxon>Auriculariales</taxon>
        <taxon>Exidiaceae</taxon>
        <taxon>Exidia</taxon>
    </lineage>
</organism>
<feature type="transmembrane region" description="Helical" evidence="2">
    <location>
        <begin position="237"/>
        <end position="259"/>
    </location>
</feature>
<feature type="transmembrane region" description="Helical" evidence="2">
    <location>
        <begin position="279"/>
        <end position="299"/>
    </location>
</feature>
<dbReference type="EMBL" id="KV426321">
    <property type="protein sequence ID" value="KZV82451.1"/>
    <property type="molecule type" value="Genomic_DNA"/>
</dbReference>
<feature type="region of interest" description="Disordered" evidence="1">
    <location>
        <begin position="1"/>
        <end position="60"/>
    </location>
</feature>
<keyword evidence="2" id="KW-0812">Transmembrane</keyword>
<keyword evidence="2" id="KW-0472">Membrane</keyword>
<evidence type="ECO:0000313" key="4">
    <source>
        <dbReference type="Proteomes" id="UP000077266"/>
    </source>
</evidence>
<reference evidence="3 4" key="1">
    <citation type="journal article" date="2016" name="Mol. Biol. Evol.">
        <title>Comparative Genomics of Early-Diverging Mushroom-Forming Fungi Provides Insights into the Origins of Lignocellulose Decay Capabilities.</title>
        <authorList>
            <person name="Nagy L.G."/>
            <person name="Riley R."/>
            <person name="Tritt A."/>
            <person name="Adam C."/>
            <person name="Daum C."/>
            <person name="Floudas D."/>
            <person name="Sun H."/>
            <person name="Yadav J.S."/>
            <person name="Pangilinan J."/>
            <person name="Larsson K.H."/>
            <person name="Matsuura K."/>
            <person name="Barry K."/>
            <person name="Labutti K."/>
            <person name="Kuo R."/>
            <person name="Ohm R.A."/>
            <person name="Bhattacharya S.S."/>
            <person name="Shirouzu T."/>
            <person name="Yoshinaga Y."/>
            <person name="Martin F.M."/>
            <person name="Grigoriev I.V."/>
            <person name="Hibbett D.S."/>
        </authorList>
    </citation>
    <scope>NUCLEOTIDE SEQUENCE [LARGE SCALE GENOMIC DNA]</scope>
    <source>
        <strain evidence="3 4">HHB12029</strain>
    </source>
</reference>
<evidence type="ECO:0008006" key="5">
    <source>
        <dbReference type="Google" id="ProtNLM"/>
    </source>
</evidence>
<evidence type="ECO:0000256" key="1">
    <source>
        <dbReference type="SAM" id="MobiDB-lite"/>
    </source>
</evidence>
<keyword evidence="2" id="KW-1133">Transmembrane helix</keyword>
<feature type="transmembrane region" description="Helical" evidence="2">
    <location>
        <begin position="501"/>
        <end position="522"/>
    </location>
</feature>
<dbReference type="Proteomes" id="UP000077266">
    <property type="component" value="Unassembled WGS sequence"/>
</dbReference>
<feature type="compositionally biased region" description="Polar residues" evidence="1">
    <location>
        <begin position="13"/>
        <end position="31"/>
    </location>
</feature>
<dbReference type="AlphaFoldDB" id="A0A165CH79"/>
<keyword evidence="4" id="KW-1185">Reference proteome</keyword>
<dbReference type="OrthoDB" id="3259324at2759"/>
<feature type="transmembrane region" description="Helical" evidence="2">
    <location>
        <begin position="361"/>
        <end position="382"/>
    </location>
</feature>
<gene>
    <name evidence="3" type="ORF">EXIGLDRAFT_778513</name>
</gene>
<accession>A0A165CH79</accession>
<feature type="transmembrane region" description="Helical" evidence="2">
    <location>
        <begin position="92"/>
        <end position="109"/>
    </location>
</feature>
<protein>
    <recommendedName>
        <fullName evidence="5">Amino acid transporter transmembrane domain-containing protein</fullName>
    </recommendedName>
</protein>
<proteinExistence type="predicted"/>
<feature type="transmembrane region" description="Helical" evidence="2">
    <location>
        <begin position="207"/>
        <end position="225"/>
    </location>
</feature>
<feature type="compositionally biased region" description="Acidic residues" evidence="1">
    <location>
        <begin position="51"/>
        <end position="60"/>
    </location>
</feature>
<dbReference type="STRING" id="1314781.A0A165CH79"/>
<feature type="transmembrane region" description="Helical" evidence="2">
    <location>
        <begin position="319"/>
        <end position="341"/>
    </location>
</feature>
<feature type="transmembrane region" description="Helical" evidence="2">
    <location>
        <begin position="115"/>
        <end position="140"/>
    </location>
</feature>
<dbReference type="InParanoid" id="A0A165CH79"/>